<dbReference type="PANTHER" id="PTHR11727">
    <property type="entry name" value="DIMETHYLADENOSINE TRANSFERASE"/>
    <property type="match status" value="1"/>
</dbReference>
<feature type="binding site" evidence="8">
    <location>
        <position position="39"/>
    </location>
    <ligand>
        <name>S-adenosyl-L-methionine</name>
        <dbReference type="ChEBI" id="CHEBI:59789"/>
    </ligand>
</feature>
<dbReference type="Gene3D" id="1.10.8.480">
    <property type="match status" value="1"/>
</dbReference>
<comment type="similarity">
    <text evidence="8 9">Belongs to the class I-like SAM-binding methyltransferase superfamily. rRNA adenine N(6)-methyltransferase family.</text>
</comment>
<dbReference type="InterPro" id="IPR011530">
    <property type="entry name" value="rRNA_adenine_dimethylase"/>
</dbReference>
<evidence type="ECO:0000256" key="1">
    <source>
        <dbReference type="ARBA" id="ARBA00002977"/>
    </source>
</evidence>
<dbReference type="Pfam" id="PF00398">
    <property type="entry name" value="RrnaAD"/>
    <property type="match status" value="1"/>
</dbReference>
<feature type="binding site" evidence="8">
    <location>
        <position position="12"/>
    </location>
    <ligand>
        <name>S-adenosyl-L-methionine</name>
        <dbReference type="ChEBI" id="CHEBI:59789"/>
    </ligand>
</feature>
<dbReference type="Gene3D" id="3.40.50.150">
    <property type="entry name" value="Vaccinia Virus protein VP39"/>
    <property type="match status" value="1"/>
</dbReference>
<dbReference type="InterPro" id="IPR029063">
    <property type="entry name" value="SAM-dependent_MTases_sf"/>
</dbReference>
<accession>A0A086J3I1</accession>
<dbReference type="AlphaFoldDB" id="H8Z9H0"/>
<dbReference type="PANTHER" id="PTHR11727:SF7">
    <property type="entry name" value="DIMETHYLADENOSINE TRANSFERASE-RELATED"/>
    <property type="match status" value="1"/>
</dbReference>
<dbReference type="CDD" id="cd02440">
    <property type="entry name" value="AdoMet_MTases"/>
    <property type="match status" value="1"/>
</dbReference>
<reference evidence="12" key="2">
    <citation type="submission" date="2012-10" db="EMBL/GenBank/DDBJ databases">
        <authorList>
            <consortium name="The Broad Institute Genome Sequencing Platform"/>
            <consortium name="The Broad Institute Genome Sequencing Center for Infectious Disease"/>
            <person name="Cuomo C."/>
            <person name="Troemel E."/>
            <person name="Walker B."/>
            <person name="Young S.K."/>
            <person name="Zeng Q."/>
            <person name="Gargeya S."/>
            <person name="Fitzgerald M."/>
            <person name="Haas B."/>
            <person name="Abouelleil A."/>
            <person name="Alvarado L."/>
            <person name="Arachchi H.M."/>
            <person name="Berlin A.M."/>
            <person name="Chapman S.B."/>
            <person name="Goldberg J."/>
            <person name="Griggs A."/>
            <person name="Gujja S."/>
            <person name="Hansen M."/>
            <person name="Howarth C."/>
            <person name="Imamovic A."/>
            <person name="Larimer J."/>
            <person name="McCowan C."/>
            <person name="Murphy C."/>
            <person name="Neiman D."/>
            <person name="Pearson M."/>
            <person name="Priest M."/>
            <person name="Roberts A."/>
            <person name="Saif S."/>
            <person name="Shea T."/>
            <person name="Sisk P."/>
            <person name="Sykes S."/>
            <person name="Wortman J."/>
            <person name="Nusbaum C."/>
            <person name="Birren B."/>
        </authorList>
    </citation>
    <scope>NUCLEOTIDE SEQUENCE</scope>
    <source>
        <strain evidence="12">ERTm6</strain>
    </source>
</reference>
<evidence type="ECO:0000256" key="3">
    <source>
        <dbReference type="ARBA" id="ARBA00022603"/>
    </source>
</evidence>
<evidence type="ECO:0000256" key="4">
    <source>
        <dbReference type="ARBA" id="ARBA00022679"/>
    </source>
</evidence>
<dbReference type="FunFam" id="3.40.50.150:FF:000081">
    <property type="entry name" value="rRNA adenine N(6)-methyltransferase"/>
    <property type="match status" value="1"/>
</dbReference>
<dbReference type="InterPro" id="IPR001737">
    <property type="entry name" value="KsgA/Erm"/>
</dbReference>
<evidence type="ECO:0000256" key="2">
    <source>
        <dbReference type="ARBA" id="ARBA00022552"/>
    </source>
</evidence>
<dbReference type="GO" id="GO:0003723">
    <property type="term" value="F:RNA binding"/>
    <property type="evidence" value="ECO:0007669"/>
    <property type="project" value="UniProtKB-UniRule"/>
</dbReference>
<sequence>MDGRFKKTFGQHILKNPGIVTTMIDRAKIKPTDTVLEIGPGTGNLTLKLLDKCKRVVAIEKDRKIASDLIKRVGSRKTKLQLLIDDAIEVEYPYFDLCVSNTPYQISSPLVFKLLNYPFRACVLMFQKEFADRLCATAGTSNYCRLSVSVQIRATVTHVMKVSRKNFRPPPKVESSIVRIEPRRNKLDIDLNEFDGMLRICFSRKNKTIGSIFRQSTIKNLLFQNRDKIADIPEEEDTNNETVIEEKTKITPQEEEVLNKVLEESKLEKERAAKMIVEDFLFLLIKFKEAGISFTA</sequence>
<evidence type="ECO:0000313" key="12">
    <source>
        <dbReference type="EMBL" id="KFG26699.1"/>
    </source>
</evidence>
<accession>H8Z9H0</accession>
<dbReference type="Proteomes" id="UP000005622">
    <property type="component" value="Unassembled WGS sequence"/>
</dbReference>
<evidence type="ECO:0000313" key="11">
    <source>
        <dbReference type="EMBL" id="EHY66601.1"/>
    </source>
</evidence>
<feature type="binding site" evidence="8">
    <location>
        <position position="60"/>
    </location>
    <ligand>
        <name>S-adenosyl-L-methionine</name>
        <dbReference type="ChEBI" id="CHEBI:59789"/>
    </ligand>
</feature>
<dbReference type="Proteomes" id="UP000054524">
    <property type="component" value="Unassembled WGS sequence"/>
</dbReference>
<dbReference type="OrthoDB" id="74991at2759"/>
<dbReference type="STRING" id="944018.H8Z9H0"/>
<dbReference type="GO" id="GO:0052909">
    <property type="term" value="F:18S rRNA (adenine(1779)-N(6)/adenine(1780)-N(6))-dimethyltransferase activity"/>
    <property type="evidence" value="ECO:0007669"/>
    <property type="project" value="UniProtKB-EC"/>
</dbReference>
<evidence type="ECO:0000259" key="10">
    <source>
        <dbReference type="SMART" id="SM00650"/>
    </source>
</evidence>
<feature type="binding site" evidence="8">
    <location>
        <position position="86"/>
    </location>
    <ligand>
        <name>S-adenosyl-L-methionine</name>
        <dbReference type="ChEBI" id="CHEBI:59789"/>
    </ligand>
</feature>
<protein>
    <recommendedName>
        <fullName evidence="9">rRNA adenine N(6)-methyltransferase</fullName>
        <ecNumber evidence="9">2.1.1.-</ecNumber>
    </recommendedName>
</protein>
<dbReference type="PROSITE" id="PS01131">
    <property type="entry name" value="RRNA_A_DIMETH"/>
    <property type="match status" value="1"/>
</dbReference>
<comment type="catalytic activity">
    <reaction evidence="7">
        <text>adenosine(1779)/adenosine(1780) in 18S rRNA + 4 S-adenosyl-L-methionine = N(6)-dimethyladenosine(1779)/N(6)-dimethyladenosine(1780) in 18S rRNA + 4 S-adenosyl-L-homocysteine + 4 H(+)</text>
        <dbReference type="Rhea" id="RHEA:42780"/>
        <dbReference type="Rhea" id="RHEA-COMP:10234"/>
        <dbReference type="Rhea" id="RHEA-COMP:10236"/>
        <dbReference type="ChEBI" id="CHEBI:15378"/>
        <dbReference type="ChEBI" id="CHEBI:57856"/>
        <dbReference type="ChEBI" id="CHEBI:59789"/>
        <dbReference type="ChEBI" id="CHEBI:74411"/>
        <dbReference type="ChEBI" id="CHEBI:74493"/>
        <dbReference type="EC" id="2.1.1.183"/>
    </reaction>
</comment>
<evidence type="ECO:0000256" key="7">
    <source>
        <dbReference type="ARBA" id="ARBA00049478"/>
    </source>
</evidence>
<dbReference type="InterPro" id="IPR020596">
    <property type="entry name" value="rRNA_Ade_Mease_Trfase_CS"/>
</dbReference>
<keyword evidence="5 8" id="KW-0949">S-adenosyl-L-methionine</keyword>
<evidence type="ECO:0000256" key="8">
    <source>
        <dbReference type="PROSITE-ProRule" id="PRU01026"/>
    </source>
</evidence>
<dbReference type="InterPro" id="IPR020598">
    <property type="entry name" value="rRNA_Ade_methylase_Trfase_N"/>
</dbReference>
<gene>
    <name evidence="11" type="ORF">NERG_00241</name>
    <name evidence="12" type="ORF">NESG_00853</name>
</gene>
<dbReference type="EMBL" id="JH604633">
    <property type="protein sequence ID" value="EHY66601.1"/>
    <property type="molecule type" value="Genomic_DNA"/>
</dbReference>
<keyword evidence="2 9" id="KW-0698">rRNA processing</keyword>
<evidence type="ECO:0000313" key="13">
    <source>
        <dbReference type="Proteomes" id="UP000054524"/>
    </source>
</evidence>
<dbReference type="SUPFAM" id="SSF53335">
    <property type="entry name" value="S-adenosyl-L-methionine-dependent methyltransferases"/>
    <property type="match status" value="1"/>
</dbReference>
<feature type="binding site" evidence="8">
    <location>
        <position position="101"/>
    </location>
    <ligand>
        <name>S-adenosyl-L-methionine</name>
        <dbReference type="ChEBI" id="CHEBI:59789"/>
    </ligand>
</feature>
<keyword evidence="13" id="KW-1185">Reference proteome</keyword>
<evidence type="ECO:0000256" key="9">
    <source>
        <dbReference type="RuleBase" id="RU362106"/>
    </source>
</evidence>
<reference evidence="12 13" key="3">
    <citation type="journal article" date="2014" name="Genome Announc.">
        <title>Genome Sequence of the Microsporidian Species Nematocida sp1 Strain ERTm6 (ATCC PRA-372).</title>
        <authorList>
            <person name="Bakowski M.A."/>
            <person name="Priest M."/>
            <person name="Young S."/>
            <person name="Cuomo C.A."/>
            <person name="Troemel E.R."/>
        </authorList>
    </citation>
    <scope>NUCLEOTIDE SEQUENCE [LARGE SCALE GENOMIC DNA]</scope>
    <source>
        <strain evidence="12 13">ERTm6</strain>
    </source>
</reference>
<evidence type="ECO:0000256" key="5">
    <source>
        <dbReference type="ARBA" id="ARBA00022691"/>
    </source>
</evidence>
<dbReference type="PROSITE" id="PS51689">
    <property type="entry name" value="SAM_RNA_A_N6_MT"/>
    <property type="match status" value="1"/>
</dbReference>
<proteinExistence type="inferred from homology"/>
<evidence type="ECO:0000256" key="6">
    <source>
        <dbReference type="ARBA" id="ARBA00022884"/>
    </source>
</evidence>
<keyword evidence="4 8" id="KW-0808">Transferase</keyword>
<organism evidence="11">
    <name type="scientific">Nematocida ausubeli (strain ATCC PRA-371 / ERTm2)</name>
    <name type="common">Nematode killer fungus</name>
    <dbReference type="NCBI Taxonomy" id="1913371"/>
    <lineage>
        <taxon>Eukaryota</taxon>
        <taxon>Fungi</taxon>
        <taxon>Fungi incertae sedis</taxon>
        <taxon>Microsporidia</taxon>
        <taxon>Nematocida</taxon>
    </lineage>
</organism>
<dbReference type="EMBL" id="AKIJ01000002">
    <property type="protein sequence ID" value="KFG26699.1"/>
    <property type="molecule type" value="Genomic_DNA"/>
</dbReference>
<name>H8Z9H0_NEMA1</name>
<dbReference type="NCBIfam" id="TIGR00755">
    <property type="entry name" value="ksgA"/>
    <property type="match status" value="1"/>
</dbReference>
<dbReference type="EC" id="2.1.1.-" evidence="9"/>
<reference evidence="11" key="1">
    <citation type="submission" date="2011-03" db="EMBL/GenBank/DDBJ databases">
        <title>The Genome Sequence of Nematocida sp1 strain ERTm2.</title>
        <authorList>
            <consortium name="The Broad Institute Genome Sequencing Platform"/>
            <consortium name="The Broad Institute Genome Sequencing Center for Infectious Disease"/>
            <person name="Cuomo C."/>
            <person name="Troemel E."/>
            <person name="Young S.K."/>
            <person name="Zeng Q."/>
            <person name="Gargeya S."/>
            <person name="Fitzgerald M."/>
            <person name="Haas B."/>
            <person name="Abouelleil A."/>
            <person name="Alvarado L."/>
            <person name="Arachchi H.M."/>
            <person name="Berlin A."/>
            <person name="Brown A."/>
            <person name="Chapman S.B."/>
            <person name="Chen Z."/>
            <person name="Dunbar C."/>
            <person name="Freedman E."/>
            <person name="Gearin G."/>
            <person name="Gellesch M."/>
            <person name="Goldberg J."/>
            <person name="Griggs A."/>
            <person name="Gujja S."/>
            <person name="Heilman E.R."/>
            <person name="Heiman D."/>
            <person name="Howarth C."/>
            <person name="Larson L."/>
            <person name="Lui A."/>
            <person name="MacDonald P.J.P."/>
            <person name="Mehta T."/>
            <person name="Montmayeur A."/>
            <person name="Murphy C."/>
            <person name="Neiman D."/>
            <person name="Pearson M."/>
            <person name="Priest M."/>
            <person name="Roberts A."/>
            <person name="Saif S."/>
            <person name="Shea T."/>
            <person name="Shenoy N."/>
            <person name="Sisk P."/>
            <person name="Stolte C."/>
            <person name="Sykes S."/>
            <person name="White J."/>
            <person name="Yandava C."/>
            <person name="Wortman J."/>
            <person name="Nusbaum C."/>
            <person name="Birren B."/>
        </authorList>
    </citation>
    <scope>NUCLEOTIDE SEQUENCE</scope>
    <source>
        <strain evidence="11">ERTm2</strain>
    </source>
</reference>
<comment type="function">
    <text evidence="1">Specifically dimethylates two adjacent adenosines in the loop of a conserved hairpin near the 3'-end of 18S rRNA in the 40S particle.</text>
</comment>
<feature type="binding site" evidence="8">
    <location>
        <position position="14"/>
    </location>
    <ligand>
        <name>S-adenosyl-L-methionine</name>
        <dbReference type="ChEBI" id="CHEBI:59789"/>
    </ligand>
</feature>
<keyword evidence="3 8" id="KW-0489">Methyltransferase</keyword>
<dbReference type="SMART" id="SM00650">
    <property type="entry name" value="rADc"/>
    <property type="match status" value="1"/>
</dbReference>
<keyword evidence="6 8" id="KW-0694">RNA-binding</keyword>
<dbReference type="HOGENOM" id="CLU_041220_2_0_1"/>
<feature type="domain" description="Ribosomal RNA adenine methylase transferase N-terminal" evidence="10">
    <location>
        <begin position="19"/>
        <end position="184"/>
    </location>
</feature>